<dbReference type="EMBL" id="PNCI01000037">
    <property type="protein sequence ID" value="TMP27021.1"/>
    <property type="molecule type" value="Genomic_DNA"/>
</dbReference>
<dbReference type="EC" id="2.4.1.182" evidence="3 11"/>
<comment type="similarity">
    <text evidence="2 11">Belongs to the LpxB family.</text>
</comment>
<evidence type="ECO:0000256" key="2">
    <source>
        <dbReference type="ARBA" id="ARBA00007868"/>
    </source>
</evidence>
<evidence type="ECO:0000313" key="13">
    <source>
        <dbReference type="Proteomes" id="UP000310249"/>
    </source>
</evidence>
<keyword evidence="9 11" id="KW-0443">Lipid metabolism</keyword>
<dbReference type="InterPro" id="IPR003835">
    <property type="entry name" value="Glyco_trans_19"/>
</dbReference>
<evidence type="ECO:0000256" key="4">
    <source>
        <dbReference type="ARBA" id="ARBA00020902"/>
    </source>
</evidence>
<evidence type="ECO:0000256" key="3">
    <source>
        <dbReference type="ARBA" id="ARBA00012687"/>
    </source>
</evidence>
<evidence type="ECO:0000256" key="1">
    <source>
        <dbReference type="ARBA" id="ARBA00002056"/>
    </source>
</evidence>
<reference evidence="13" key="2">
    <citation type="submission" date="2019-06" db="EMBL/GenBank/DDBJ databases">
        <title>Co-occurence of chitin degradation, pigmentation and bioactivity in marine Pseudoalteromonas.</title>
        <authorList>
            <person name="Sonnenschein E.C."/>
            <person name="Bech P.K."/>
        </authorList>
    </citation>
    <scope>NUCLEOTIDE SEQUENCE [LARGE SCALE GENOMIC DNA]</scope>
    <source>
        <strain evidence="13">S2676</strain>
    </source>
</reference>
<name>A0A5S3WIE5_9GAMM</name>
<proteinExistence type="inferred from homology"/>
<organism evidence="12 13">
    <name type="scientific">Pseudoalteromonas rubra</name>
    <dbReference type="NCBI Taxonomy" id="43658"/>
    <lineage>
        <taxon>Bacteria</taxon>
        <taxon>Pseudomonadati</taxon>
        <taxon>Pseudomonadota</taxon>
        <taxon>Gammaproteobacteria</taxon>
        <taxon>Alteromonadales</taxon>
        <taxon>Pseudoalteromonadaceae</taxon>
        <taxon>Pseudoalteromonas</taxon>
    </lineage>
</organism>
<evidence type="ECO:0000256" key="6">
    <source>
        <dbReference type="ARBA" id="ARBA00022556"/>
    </source>
</evidence>
<dbReference type="Pfam" id="PF02684">
    <property type="entry name" value="LpxB"/>
    <property type="match status" value="1"/>
</dbReference>
<comment type="pathway">
    <text evidence="11">Bacterial outer membrane biogenesis; LPS lipid A biosynthesis.</text>
</comment>
<dbReference type="GO" id="GO:0009245">
    <property type="term" value="P:lipid A biosynthetic process"/>
    <property type="evidence" value="ECO:0007669"/>
    <property type="project" value="UniProtKB-UniRule"/>
</dbReference>
<dbReference type="PANTHER" id="PTHR30372:SF4">
    <property type="entry name" value="LIPID-A-DISACCHARIDE SYNTHASE, MITOCHONDRIAL-RELATED"/>
    <property type="match status" value="1"/>
</dbReference>
<evidence type="ECO:0000256" key="7">
    <source>
        <dbReference type="ARBA" id="ARBA00022676"/>
    </source>
</evidence>
<evidence type="ECO:0000256" key="8">
    <source>
        <dbReference type="ARBA" id="ARBA00022679"/>
    </source>
</evidence>
<gene>
    <name evidence="11" type="primary">lpxB</name>
    <name evidence="12" type="ORF">CWB99_16040</name>
</gene>
<keyword evidence="6 11" id="KW-0441">Lipid A biosynthesis</keyword>
<comment type="catalytic activity">
    <reaction evidence="10 11">
        <text>a lipid X + a UDP-2-N,3-O-bis[(3R)-3-hydroxyacyl]-alpha-D-glucosamine = a lipid A disaccharide + UDP + H(+)</text>
        <dbReference type="Rhea" id="RHEA:67828"/>
        <dbReference type="ChEBI" id="CHEBI:15378"/>
        <dbReference type="ChEBI" id="CHEBI:58223"/>
        <dbReference type="ChEBI" id="CHEBI:137748"/>
        <dbReference type="ChEBI" id="CHEBI:176338"/>
        <dbReference type="ChEBI" id="CHEBI:176343"/>
        <dbReference type="EC" id="2.4.1.182"/>
    </reaction>
</comment>
<protein>
    <recommendedName>
        <fullName evidence="4 11">Lipid-A-disaccharide synthase</fullName>
        <ecNumber evidence="3 11">2.4.1.182</ecNumber>
    </recommendedName>
</protein>
<dbReference type="GO" id="GO:0005543">
    <property type="term" value="F:phospholipid binding"/>
    <property type="evidence" value="ECO:0007669"/>
    <property type="project" value="TreeGrafter"/>
</dbReference>
<evidence type="ECO:0000256" key="10">
    <source>
        <dbReference type="ARBA" id="ARBA00048975"/>
    </source>
</evidence>
<reference evidence="12 13" key="1">
    <citation type="submission" date="2018-01" db="EMBL/GenBank/DDBJ databases">
        <authorList>
            <person name="Paulsen S."/>
            <person name="Gram L.K."/>
        </authorList>
    </citation>
    <scope>NUCLEOTIDE SEQUENCE [LARGE SCALE GENOMIC DNA]</scope>
    <source>
        <strain evidence="12 13">S2676</strain>
    </source>
</reference>
<dbReference type="GO" id="GO:0008915">
    <property type="term" value="F:lipid-A-disaccharide synthase activity"/>
    <property type="evidence" value="ECO:0007669"/>
    <property type="project" value="UniProtKB-UniRule"/>
</dbReference>
<comment type="caution">
    <text evidence="12">The sequence shown here is derived from an EMBL/GenBank/DDBJ whole genome shotgun (WGS) entry which is preliminary data.</text>
</comment>
<dbReference type="AlphaFoldDB" id="A0A5S3WIE5"/>
<dbReference type="PANTHER" id="PTHR30372">
    <property type="entry name" value="LIPID-A-DISACCHARIDE SYNTHASE"/>
    <property type="match status" value="1"/>
</dbReference>
<dbReference type="NCBIfam" id="TIGR00215">
    <property type="entry name" value="lpxB"/>
    <property type="match status" value="1"/>
</dbReference>
<dbReference type="Proteomes" id="UP000310249">
    <property type="component" value="Unassembled WGS sequence"/>
</dbReference>
<sequence>MANEKEITIGIVAGELSGDILGAGLIHALREHYPNARFIGIAGPKMLDAGCETLFDMEELAVMGLVEVLGRLPRLLKIRKQLVEHFIARKPDIYIGIDAPDFNLRVEKPLKAAGIKTVQYVSPSVWAWRQKRIFKIAEATNLVLSLLPFEKAFYDKHDVPCTFVGHTLADEIPLDVDVSAARAQLGLKDSDTVLALLPGSRGSEVSQLSETYLLTAKALADKIPNLKILVPLVNEKRKAQFQAIQAQVAPELRTILLDGQSSLAMTAATAVLLASGTATLEAMLYKKPMVVGYKLKPLSYWIFNTFFTFNIKHFSLPNLLADEALVEEFLQQDCNPDALTDALLPLLKGDNSALIQRFYDIHQNIRRDASKQAALAVVELIDAN</sequence>
<dbReference type="SUPFAM" id="SSF53756">
    <property type="entry name" value="UDP-Glycosyltransferase/glycogen phosphorylase"/>
    <property type="match status" value="1"/>
</dbReference>
<evidence type="ECO:0000256" key="5">
    <source>
        <dbReference type="ARBA" id="ARBA00022516"/>
    </source>
</evidence>
<dbReference type="UniPathway" id="UPA00973"/>
<dbReference type="HAMAP" id="MF_00392">
    <property type="entry name" value="LpxB"/>
    <property type="match status" value="1"/>
</dbReference>
<keyword evidence="8 11" id="KW-0808">Transferase</keyword>
<dbReference type="RefSeq" id="WP_138550062.1">
    <property type="nucleotide sequence ID" value="NZ_PNCH01000006.1"/>
</dbReference>
<dbReference type="OrthoDB" id="9801642at2"/>
<accession>A0A5S3WIE5</accession>
<evidence type="ECO:0000313" key="12">
    <source>
        <dbReference type="EMBL" id="TMP27021.1"/>
    </source>
</evidence>
<comment type="function">
    <text evidence="1 11">Condensation of UDP-2,3-diacylglucosamine and 2,3-diacylglucosamine-1-phosphate to form lipid A disaccharide, a precursor of lipid A, a phosphorylated glycolipid that anchors the lipopolysaccharide to the outer membrane of the cell.</text>
</comment>
<keyword evidence="5 11" id="KW-0444">Lipid biosynthesis</keyword>
<evidence type="ECO:0000256" key="9">
    <source>
        <dbReference type="ARBA" id="ARBA00023098"/>
    </source>
</evidence>
<keyword evidence="7 11" id="KW-0328">Glycosyltransferase</keyword>
<dbReference type="GO" id="GO:0016020">
    <property type="term" value="C:membrane"/>
    <property type="evidence" value="ECO:0007669"/>
    <property type="project" value="GOC"/>
</dbReference>
<evidence type="ECO:0000256" key="11">
    <source>
        <dbReference type="HAMAP-Rule" id="MF_00392"/>
    </source>
</evidence>